<feature type="compositionally biased region" description="Basic residues" evidence="3">
    <location>
        <begin position="1094"/>
        <end position="1108"/>
    </location>
</feature>
<protein>
    <submittedName>
        <fullName evidence="4">Predicted methyltransferase</fullName>
    </submittedName>
</protein>
<dbReference type="AlphaFoldDB" id="M9LJL3"/>
<evidence type="ECO:0000313" key="5">
    <source>
        <dbReference type="Proteomes" id="UP000011976"/>
    </source>
</evidence>
<gene>
    <name evidence="4" type="ORF">PANT_3c00066</name>
</gene>
<name>M9LJL3_PSEA3</name>
<dbReference type="PANTHER" id="PTHR13069:SF21">
    <property type="entry name" value="ALKYLATED DNA REPAIR PROTEIN ALKB HOMOLOG 8"/>
    <property type="match status" value="1"/>
</dbReference>
<dbReference type="PANTHER" id="PTHR13069">
    <property type="entry name" value="ALKYLATED DNA REPAIR PROTEIN ALKB HOMOLOG 8"/>
    <property type="match status" value="1"/>
</dbReference>
<proteinExistence type="predicted"/>
<organism evidence="4 5">
    <name type="scientific">Pseudozyma antarctica (strain T-34)</name>
    <name type="common">Yeast</name>
    <name type="synonym">Candida antarctica</name>
    <dbReference type="NCBI Taxonomy" id="1151754"/>
    <lineage>
        <taxon>Eukaryota</taxon>
        <taxon>Fungi</taxon>
        <taxon>Dikarya</taxon>
        <taxon>Basidiomycota</taxon>
        <taxon>Ustilaginomycotina</taxon>
        <taxon>Ustilaginomycetes</taxon>
        <taxon>Ustilaginales</taxon>
        <taxon>Ustilaginaceae</taxon>
        <taxon>Moesziomyces</taxon>
    </lineage>
</organism>
<reference evidence="5" key="1">
    <citation type="journal article" date="2013" name="Genome Announc.">
        <title>Genome sequence of the basidiomycetous yeast Pseudozyma antarctica T-34, a producer of the glycolipid biosurfactants mannosylerythritol lipids.</title>
        <authorList>
            <person name="Morita T."/>
            <person name="Koike H."/>
            <person name="Koyama Y."/>
            <person name="Hagiwara H."/>
            <person name="Ito E."/>
            <person name="Fukuoka T."/>
            <person name="Imura T."/>
            <person name="Machida M."/>
            <person name="Kitamoto D."/>
        </authorList>
    </citation>
    <scope>NUCLEOTIDE SEQUENCE [LARGE SCALE GENOMIC DNA]</scope>
    <source>
        <strain evidence="5">T-34</strain>
    </source>
</reference>
<evidence type="ECO:0000256" key="3">
    <source>
        <dbReference type="SAM" id="MobiDB-lite"/>
    </source>
</evidence>
<dbReference type="GO" id="GO:0005634">
    <property type="term" value="C:nucleus"/>
    <property type="evidence" value="ECO:0007669"/>
    <property type="project" value="TreeGrafter"/>
</dbReference>
<dbReference type="GO" id="GO:0030488">
    <property type="term" value="P:tRNA methylation"/>
    <property type="evidence" value="ECO:0007669"/>
    <property type="project" value="TreeGrafter"/>
</dbReference>
<dbReference type="GO" id="GO:0106335">
    <property type="term" value="F:tRNA (5-carboxymethyluridine(34)-5-O)-methyltransferase activity"/>
    <property type="evidence" value="ECO:0007669"/>
    <property type="project" value="TreeGrafter"/>
</dbReference>
<evidence type="ECO:0000313" key="4">
    <source>
        <dbReference type="EMBL" id="GAC71516.1"/>
    </source>
</evidence>
<dbReference type="GO" id="GO:0005737">
    <property type="term" value="C:cytoplasm"/>
    <property type="evidence" value="ECO:0007669"/>
    <property type="project" value="TreeGrafter"/>
</dbReference>
<dbReference type="GO" id="GO:0000049">
    <property type="term" value="F:tRNA binding"/>
    <property type="evidence" value="ECO:0007669"/>
    <property type="project" value="TreeGrafter"/>
</dbReference>
<dbReference type="Gene3D" id="3.40.50.150">
    <property type="entry name" value="Vaccinia Virus protein VP39"/>
    <property type="match status" value="1"/>
</dbReference>
<dbReference type="Proteomes" id="UP000011976">
    <property type="component" value="Unassembled WGS sequence"/>
</dbReference>
<dbReference type="SUPFAM" id="SSF53335">
    <property type="entry name" value="S-adenosyl-L-methionine-dependent methyltransferases"/>
    <property type="match status" value="1"/>
</dbReference>
<accession>M9LJL3</accession>
<sequence>MQDPHEVEMASEAPSGLTVAGEVVPGEASTSALPAASTTEHATAAPQEPLYDALHEAKQSLDRQAKAAAHIHPLNASAQSLYSASSAEGRLSRDEYRQLISQIRRSVSQFAATTPALRAPASAPSDEPQRGNEAAANQLRRYISLLAETSTHTTALAHSIAPFKAQRDFGTSTNGLLGSSLAFPPSLQAGAFRKGESAASPSSWTDALQTLEALCSTLEHTARKLGLETFSDPAPEAAGEPTTPGPTGVLTRTLTLGAKILVIDVEFLLEGSSSDASLRPRIKLKLSYATDSADSQHVRDSRLGLVLETDIQTIADKLFRKDELGAIDQDRSTVAQALANWTANLTDLLALDALEARATEASADQARSTDLFAAMQDLCSAAARVSEAESLSSNPDAVLDRGHGLHQLHAAKPFLHAVFARDPTSGQEYTLSLGVQALDLPSADPANAKTIKPSFALTPQAEELLHSSSVKDPATSLGSVPSPVDAGKRVPLHFVVRLSPPVVVTRPTAAKLAAICNLKETTSSGSTAAAPVIASAGATWFEDVLASSWAGRTKQSPVNDEQKPRRCIFTLAQTVESVRSTQSQGLVVDSLPLLASTNAAGDSADGAGAASQATSTLARLFAAIEILRDEVKVTELMHAAVATKPDEPAQAVSKANGSAELSLDDLLGAATDSSPTRIPVTLAFRVAIADAAEEARQTLSLQLAFRTPTDDGSTVVFDASISPSKASAGCGWLLEADVNVPSAVQASAKGARLDSASDEAQAIAAGLSGLDSLEDVVLGLVGWAEKQLGVRIPKPEPTAQSGQAAFDPLSYEQQNVHAIYETIAPHFSSTRYKPWPLVPAFLGTVPAGSLGADLGCGNGKYLPIRSTLGLTATSSKEDQEGNSLLTVGVDRSSNLVGLARNNFGMLEGSRAQEASEAKGTRRQEVAVGDAIQSSLRTGLFDYAISIATIHHFSTWERRRASVQELIRIIAPVAADSQADSSSGNEKEVDPRLHGSYGRGRFMIFVWALEQKDEGKRQFEASNPESLKSRPEIHDPLRNKAKERLVSYSGLQASAQPCEPVADPDEAEAEADQVRVTDDQDVLVPWVLTTPGPKASKKPKAPRAAKAKTRKDSTAAGVDTRSLEARVSELSVGEGSTSTVQPAKDADESRPVYNRYYHMFRAGELERLVADAAECMPAVHRKGAQPRTIRVLREAGGWERGNWWGVWRVQWAE</sequence>
<dbReference type="OrthoDB" id="271595at2759"/>
<keyword evidence="1 4" id="KW-0489">Methyltransferase</keyword>
<dbReference type="EMBL" id="DF196769">
    <property type="protein sequence ID" value="GAC71516.1"/>
    <property type="molecule type" value="Genomic_DNA"/>
</dbReference>
<evidence type="ECO:0000256" key="2">
    <source>
        <dbReference type="ARBA" id="ARBA00022679"/>
    </source>
</evidence>
<feature type="region of interest" description="Disordered" evidence="3">
    <location>
        <begin position="1088"/>
        <end position="1118"/>
    </location>
</feature>
<dbReference type="InterPro" id="IPR051422">
    <property type="entry name" value="AlkB_tRNA_MeTrf/Diox"/>
</dbReference>
<dbReference type="InterPro" id="IPR029063">
    <property type="entry name" value="SAM-dependent_MTases_sf"/>
</dbReference>
<evidence type="ECO:0000256" key="1">
    <source>
        <dbReference type="ARBA" id="ARBA00022603"/>
    </source>
</evidence>
<keyword evidence="2 4" id="KW-0808">Transferase</keyword>
<dbReference type="STRING" id="1151754.M9LJL3"/>
<dbReference type="GO" id="GO:0002098">
    <property type="term" value="P:tRNA wobble uridine modification"/>
    <property type="evidence" value="ECO:0007669"/>
    <property type="project" value="TreeGrafter"/>
</dbReference>